<sequence>MAKNYYVSNNGNDSNDGLSEATPWLTLAKVNEAAERANKDGYLEPGDKILFRKGDTFVGQLILWCSGTEGNPIEISSYGEGELPILTGVGANLGNNNDGDAIEVVKITNANHLLLTELWITNDRQVGLGWQGSGNSSYGILVKANKWGGISQGLTFRNLKITDVFGVDMIDWEGKFTLDYYNAKGIFFDSNADEDGVEVGIHDVLIEDCYFYNLGSTAISARNLNPSNNPVSEEGRNQNFVIRNNTFEQLGGDGVVFASVCNGLVENNEFIDLGWGDHTSSSDRYYGRGEGCWIWDSHNIIVQYNNQYRARGFGDTYGAAGHIDFFCKNSIFQYNYSEDTEGGFVEILGDCENSVFRYNVSVNDGHRANGHHRYTIWLSGYVGKDQTPVPSDENYIYNNTVYLDNPQCKPDISIFAEDTYIYNNIFYTMNGAQIGSGGVEIEMQNGGELNVSNNLFYGNIAAAFSNLDAAKVNGDPHFTNPVSADGNPDNFNIQATSASIDEGMTFPEPEFPMAGQGIFENMTLIPAEDIFGNAMDIENLVPNIGASNAHSSNSQVGIEDLIKVSDLFRIYPNPVRNILNIQLSDQNKGVSYSIYSIQGQLIQSVNEPAGINELRIDLPSNAKNGIYFIRIAQGDYYQVERFVIYR</sequence>
<evidence type="ECO:0000313" key="2">
    <source>
        <dbReference type="EMBL" id="MBK3517093.1"/>
    </source>
</evidence>
<organism evidence="2 3">
    <name type="scientific">Carboxylicivirga marina</name>
    <dbReference type="NCBI Taxonomy" id="2800988"/>
    <lineage>
        <taxon>Bacteria</taxon>
        <taxon>Pseudomonadati</taxon>
        <taxon>Bacteroidota</taxon>
        <taxon>Bacteroidia</taxon>
        <taxon>Marinilabiliales</taxon>
        <taxon>Marinilabiliaceae</taxon>
        <taxon>Carboxylicivirga</taxon>
    </lineage>
</organism>
<comment type="caution">
    <text evidence="2">The sequence shown here is derived from an EMBL/GenBank/DDBJ whole genome shotgun (WGS) entry which is preliminary data.</text>
</comment>
<dbReference type="Pfam" id="PF18962">
    <property type="entry name" value="Por_Secre_tail"/>
    <property type="match status" value="1"/>
</dbReference>
<accession>A0ABS1HIG3</accession>
<dbReference type="InterPro" id="IPR006626">
    <property type="entry name" value="PbH1"/>
</dbReference>
<dbReference type="Proteomes" id="UP000605676">
    <property type="component" value="Unassembled WGS sequence"/>
</dbReference>
<keyword evidence="3" id="KW-1185">Reference proteome</keyword>
<dbReference type="InterPro" id="IPR026444">
    <property type="entry name" value="Secre_tail"/>
</dbReference>
<gene>
    <name evidence="2" type="ORF">JIV24_07040</name>
</gene>
<dbReference type="SMART" id="SM00710">
    <property type="entry name" value="PbH1"/>
    <property type="match status" value="7"/>
</dbReference>
<dbReference type="RefSeq" id="WP_200464322.1">
    <property type="nucleotide sequence ID" value="NZ_JAENRR010000012.1"/>
</dbReference>
<dbReference type="SUPFAM" id="SSF51126">
    <property type="entry name" value="Pectin lyase-like"/>
    <property type="match status" value="2"/>
</dbReference>
<dbReference type="Gene3D" id="2.160.20.10">
    <property type="entry name" value="Single-stranded right-handed beta-helix, Pectin lyase-like"/>
    <property type="match status" value="1"/>
</dbReference>
<dbReference type="InterPro" id="IPR011050">
    <property type="entry name" value="Pectin_lyase_fold/virulence"/>
</dbReference>
<evidence type="ECO:0000259" key="1">
    <source>
        <dbReference type="Pfam" id="PF18962"/>
    </source>
</evidence>
<evidence type="ECO:0000313" key="3">
    <source>
        <dbReference type="Proteomes" id="UP000605676"/>
    </source>
</evidence>
<protein>
    <submittedName>
        <fullName evidence="2">T9SS type A sorting domain-containing protein</fullName>
    </submittedName>
</protein>
<dbReference type="InterPro" id="IPR012334">
    <property type="entry name" value="Pectin_lyas_fold"/>
</dbReference>
<proteinExistence type="predicted"/>
<dbReference type="EMBL" id="JAENRR010000012">
    <property type="protein sequence ID" value="MBK3517093.1"/>
    <property type="molecule type" value="Genomic_DNA"/>
</dbReference>
<reference evidence="2 3" key="1">
    <citation type="submission" date="2021-01" db="EMBL/GenBank/DDBJ databases">
        <title>Carboxyliciviraga sp.nov., isolated from coastal sediments.</title>
        <authorList>
            <person name="Lu D."/>
            <person name="Zhang T."/>
        </authorList>
    </citation>
    <scope>NUCLEOTIDE SEQUENCE [LARGE SCALE GENOMIC DNA]</scope>
    <source>
        <strain evidence="2 3">N1Y132</strain>
    </source>
</reference>
<dbReference type="NCBIfam" id="TIGR04183">
    <property type="entry name" value="Por_Secre_tail"/>
    <property type="match status" value="1"/>
</dbReference>
<feature type="domain" description="Secretion system C-terminal sorting" evidence="1">
    <location>
        <begin position="570"/>
        <end position="644"/>
    </location>
</feature>
<name>A0ABS1HIG3_9BACT</name>